<dbReference type="CDD" id="cd00402">
    <property type="entry name" value="Riboflavin_synthase_like"/>
    <property type="match status" value="1"/>
</dbReference>
<evidence type="ECO:0000259" key="11">
    <source>
        <dbReference type="PROSITE" id="PS51177"/>
    </source>
</evidence>
<dbReference type="NCBIfam" id="NF006767">
    <property type="entry name" value="PRK09289.1"/>
    <property type="match status" value="1"/>
</dbReference>
<evidence type="ECO:0000256" key="1">
    <source>
        <dbReference type="ARBA" id="ARBA00000968"/>
    </source>
</evidence>
<evidence type="ECO:0000256" key="8">
    <source>
        <dbReference type="ARBA" id="ARBA00022737"/>
    </source>
</evidence>
<evidence type="ECO:0000256" key="6">
    <source>
        <dbReference type="ARBA" id="ARBA00022619"/>
    </source>
</evidence>
<accession>A0A558BR98</accession>
<dbReference type="PROSITE" id="PS51177">
    <property type="entry name" value="LUMAZINE_BIND"/>
    <property type="match status" value="2"/>
</dbReference>
<gene>
    <name evidence="12" type="ORF">FNT36_15210</name>
</gene>
<evidence type="ECO:0000256" key="4">
    <source>
        <dbReference type="ARBA" id="ARBA00012827"/>
    </source>
</evidence>
<evidence type="ECO:0000256" key="10">
    <source>
        <dbReference type="PROSITE-ProRule" id="PRU00524"/>
    </source>
</evidence>
<dbReference type="Pfam" id="PF00677">
    <property type="entry name" value="Lum_binding"/>
    <property type="match status" value="2"/>
</dbReference>
<sequence>MFTGIIEALGTVVGVADEGANRHFTVQSPFASELKIDQSVAHDGVCLTVVALDVAAGTHTVTAIAETLRKTNLGQWQPGRHINLERCLAAGGRFDGHIVQGHVDATAECVLVEDQNGSWLYRFRHEPGPQRLTVEKGSITINGVSLTCFDSEPDAFSVAIIPYTYEHTGFHQLQVGEVVNLEFDIVGKYVAKLLAAQGVLASTGS</sequence>
<dbReference type="InterPro" id="IPR017938">
    <property type="entry name" value="Riboflavin_synthase-like_b-brl"/>
</dbReference>
<keyword evidence="13" id="KW-1185">Reference proteome</keyword>
<proteinExistence type="predicted"/>
<dbReference type="AlphaFoldDB" id="A0A558BR98"/>
<evidence type="ECO:0000256" key="5">
    <source>
        <dbReference type="ARBA" id="ARBA00013950"/>
    </source>
</evidence>
<evidence type="ECO:0000256" key="2">
    <source>
        <dbReference type="ARBA" id="ARBA00002803"/>
    </source>
</evidence>
<evidence type="ECO:0000256" key="3">
    <source>
        <dbReference type="ARBA" id="ARBA00004887"/>
    </source>
</evidence>
<evidence type="ECO:0000313" key="13">
    <source>
        <dbReference type="Proteomes" id="UP000317624"/>
    </source>
</evidence>
<keyword evidence="8" id="KW-0677">Repeat</keyword>
<evidence type="ECO:0000313" key="12">
    <source>
        <dbReference type="EMBL" id="TVT39013.1"/>
    </source>
</evidence>
<comment type="caution">
    <text evidence="12">The sequence shown here is derived from an EMBL/GenBank/DDBJ whole genome shotgun (WGS) entry which is preliminary data.</text>
</comment>
<dbReference type="GO" id="GO:0009231">
    <property type="term" value="P:riboflavin biosynthetic process"/>
    <property type="evidence" value="ECO:0007669"/>
    <property type="project" value="UniProtKB-KW"/>
</dbReference>
<dbReference type="PANTHER" id="PTHR21098">
    <property type="entry name" value="RIBOFLAVIN SYNTHASE ALPHA CHAIN"/>
    <property type="match status" value="1"/>
</dbReference>
<dbReference type="GO" id="GO:0004746">
    <property type="term" value="F:riboflavin synthase activity"/>
    <property type="evidence" value="ECO:0007669"/>
    <property type="project" value="UniProtKB-UniRule"/>
</dbReference>
<feature type="domain" description="Lumazine-binding" evidence="11">
    <location>
        <begin position="1"/>
        <end position="97"/>
    </location>
</feature>
<keyword evidence="7 12" id="KW-0808">Transferase</keyword>
<comment type="function">
    <text evidence="2">Catalyzes the dismutation of two molecules of 6,7-dimethyl-8-ribityllumazine, resulting in the formation of riboflavin and 5-amino-6-(D-ribitylamino)uracil.</text>
</comment>
<evidence type="ECO:0000256" key="7">
    <source>
        <dbReference type="ARBA" id="ARBA00022679"/>
    </source>
</evidence>
<organism evidence="12 13">
    <name type="scientific">Hymenobacter setariae</name>
    <dbReference type="NCBI Taxonomy" id="2594794"/>
    <lineage>
        <taxon>Bacteria</taxon>
        <taxon>Pseudomonadati</taxon>
        <taxon>Bacteroidota</taxon>
        <taxon>Cytophagia</taxon>
        <taxon>Cytophagales</taxon>
        <taxon>Hymenobacteraceae</taxon>
        <taxon>Hymenobacter</taxon>
    </lineage>
</organism>
<dbReference type="PANTHER" id="PTHR21098:SF12">
    <property type="entry name" value="RIBOFLAVIN SYNTHASE"/>
    <property type="match status" value="1"/>
</dbReference>
<keyword evidence="6" id="KW-0686">Riboflavin biosynthesis</keyword>
<comment type="pathway">
    <text evidence="3">Cofactor biosynthesis; riboflavin biosynthesis; riboflavin from 2-hydroxy-3-oxobutyl phosphate and 5-amino-6-(D-ribitylamino)uracil: step 2/2.</text>
</comment>
<dbReference type="OrthoDB" id="9788537at2"/>
<comment type="catalytic activity">
    <reaction evidence="1">
        <text>2 6,7-dimethyl-8-(1-D-ribityl)lumazine + H(+) = 5-amino-6-(D-ribitylamino)uracil + riboflavin</text>
        <dbReference type="Rhea" id="RHEA:20772"/>
        <dbReference type="ChEBI" id="CHEBI:15378"/>
        <dbReference type="ChEBI" id="CHEBI:15934"/>
        <dbReference type="ChEBI" id="CHEBI:57986"/>
        <dbReference type="ChEBI" id="CHEBI:58201"/>
        <dbReference type="EC" id="2.5.1.9"/>
    </reaction>
</comment>
<dbReference type="EC" id="2.5.1.9" evidence="4 9"/>
<feature type="repeat" description="Lumazine-binding" evidence="10">
    <location>
        <begin position="98"/>
        <end position="194"/>
    </location>
</feature>
<dbReference type="InterPro" id="IPR023366">
    <property type="entry name" value="ATP_synth_asu-like_sf"/>
</dbReference>
<evidence type="ECO:0000256" key="9">
    <source>
        <dbReference type="NCBIfam" id="TIGR00187"/>
    </source>
</evidence>
<dbReference type="InterPro" id="IPR001783">
    <property type="entry name" value="Lumazine-bd"/>
</dbReference>
<feature type="domain" description="Lumazine-binding" evidence="11">
    <location>
        <begin position="98"/>
        <end position="194"/>
    </location>
</feature>
<dbReference type="PIRSF" id="PIRSF000498">
    <property type="entry name" value="Riboflavin_syn_A"/>
    <property type="match status" value="1"/>
</dbReference>
<dbReference type="Proteomes" id="UP000317624">
    <property type="component" value="Unassembled WGS sequence"/>
</dbReference>
<dbReference type="NCBIfam" id="TIGR00187">
    <property type="entry name" value="ribE"/>
    <property type="match status" value="1"/>
</dbReference>
<dbReference type="Gene3D" id="2.40.30.20">
    <property type="match status" value="2"/>
</dbReference>
<dbReference type="SUPFAM" id="SSF63380">
    <property type="entry name" value="Riboflavin synthase domain-like"/>
    <property type="match status" value="2"/>
</dbReference>
<name>A0A558BR98_9BACT</name>
<protein>
    <recommendedName>
        <fullName evidence="5 9">Riboflavin synthase</fullName>
        <ecNumber evidence="4 9">2.5.1.9</ecNumber>
    </recommendedName>
</protein>
<dbReference type="InterPro" id="IPR026017">
    <property type="entry name" value="Lumazine-bd_dom"/>
</dbReference>
<dbReference type="EMBL" id="VMRJ01000004">
    <property type="protein sequence ID" value="TVT39013.1"/>
    <property type="molecule type" value="Genomic_DNA"/>
</dbReference>
<reference evidence="12 13" key="1">
    <citation type="submission" date="2019-07" db="EMBL/GenBank/DDBJ databases">
        <title>Hymenobacter sp. straun FUR1 Genome sequencing and assembly.</title>
        <authorList>
            <person name="Chhetri G."/>
        </authorList>
    </citation>
    <scope>NUCLEOTIDE SEQUENCE [LARGE SCALE GENOMIC DNA]</scope>
    <source>
        <strain evidence="12 13">Fur1</strain>
    </source>
</reference>
<dbReference type="RefSeq" id="WP_144849450.1">
    <property type="nucleotide sequence ID" value="NZ_VMRJ01000004.1"/>
</dbReference>
<feature type="repeat" description="Lumazine-binding" evidence="10">
    <location>
        <begin position="1"/>
        <end position="97"/>
    </location>
</feature>